<evidence type="ECO:0000256" key="1">
    <source>
        <dbReference type="SAM" id="SignalP"/>
    </source>
</evidence>
<accession>A0ABX7P1L6</accession>
<proteinExistence type="predicted"/>
<protein>
    <submittedName>
        <fullName evidence="2">Uncharacterized protein</fullName>
    </submittedName>
</protein>
<name>A0ABX7P1L6_9BACT</name>
<reference evidence="2 3" key="1">
    <citation type="submission" date="2021-02" db="EMBL/GenBank/DDBJ databases">
        <title>De Novo genome assembly of isolated myxobacteria.</title>
        <authorList>
            <person name="Stevens D.C."/>
        </authorList>
    </citation>
    <scope>NUCLEOTIDE SEQUENCE [LARGE SCALE GENOMIC DNA]</scope>
    <source>
        <strain evidence="3">SCPEA02</strain>
    </source>
</reference>
<sequence length="146" mass="15702">MHAVAVTLAVLGLGLMPLAARAQDEKVQVQAEVVLASKKGSEVEPPELAKMKEQFQKQSFNFTSFKRLSLQTLEVTAKQPTELKLPSGTNATLQLLGIKDGIATVRVAIPRQPTLDVELGRQGVVYQKAGKYVGGELILVLSPPAK</sequence>
<keyword evidence="1" id="KW-0732">Signal</keyword>
<keyword evidence="3" id="KW-1185">Reference proteome</keyword>
<gene>
    <name evidence="2" type="ORF">JY651_46430</name>
</gene>
<feature type="signal peptide" evidence="1">
    <location>
        <begin position="1"/>
        <end position="22"/>
    </location>
</feature>
<dbReference type="RefSeq" id="WP_206724054.1">
    <property type="nucleotide sequence ID" value="NZ_CP071090.1"/>
</dbReference>
<dbReference type="Proteomes" id="UP000662747">
    <property type="component" value="Chromosome"/>
</dbReference>
<evidence type="ECO:0000313" key="3">
    <source>
        <dbReference type="Proteomes" id="UP000662747"/>
    </source>
</evidence>
<dbReference type="EMBL" id="CP071090">
    <property type="protein sequence ID" value="QSQ22478.1"/>
    <property type="molecule type" value="Genomic_DNA"/>
</dbReference>
<evidence type="ECO:0000313" key="2">
    <source>
        <dbReference type="EMBL" id="QSQ22478.1"/>
    </source>
</evidence>
<feature type="chain" id="PRO_5046523449" evidence="1">
    <location>
        <begin position="23"/>
        <end position="146"/>
    </location>
</feature>
<organism evidence="2 3">
    <name type="scientific">Pyxidicoccus parkwayensis</name>
    <dbReference type="NCBI Taxonomy" id="2813578"/>
    <lineage>
        <taxon>Bacteria</taxon>
        <taxon>Pseudomonadati</taxon>
        <taxon>Myxococcota</taxon>
        <taxon>Myxococcia</taxon>
        <taxon>Myxococcales</taxon>
        <taxon>Cystobacterineae</taxon>
        <taxon>Myxococcaceae</taxon>
        <taxon>Pyxidicoccus</taxon>
    </lineage>
</organism>